<keyword evidence="2" id="KW-1185">Reference proteome</keyword>
<sequence length="764" mass="88250">MTAVEKTNSFVDNLNRPWHPFASENDFDLAEHILHTCLNGEGQDGLFKVLKTQAGDHPSAFTINSAGDLKEAWSKAENLLTKFKKETLALEYREETWKYDIFDEPWTGDLLWEIQSSLPPGGKPLAYILYADKSQLSSFGTERGYLVIAHIANLPDAIRNGKAWGGGTVVGWLPIVEDDSRHKGKPTWINFKRVVWHEAFHKIIQSLPHSGEVIVIYPFILILSADYEEQCMMTLICGNKSKYPCPVCLVPLARLQDLLEVYIPRTTEEMQDLYNLAEEEGEDNVFWSIAQSDPYKAVSWDQLHAYHLGLFKHFLLRLIEHLERIPGVDKRAAKVVIDEFIANFPRWRDLMHFKHATDFDFGDARKFEHMSKQILFAAQSVLTKAAHHDAYLLLKVIRSYLELDMYASMDVHTEKSIEEGRQLKVNSKDFEKPTTWKIPKVHTQQHLFDDIIAKGVTKNYNTKPNECMHGLLKKAYQIQTNFKDVAEQILRIDHHYNIVVQIHEKIDRQKKHQQEENDDLSDDKNWHRQNQRIGALDSKAMLHSLKFTPKYPCTMGKLEEAFHSDSAYECLCICLGRFITAFIKRIDEDAVAEREFIQFTPNDTTLTITYQSLVNFKESADLLRCSPNFYNVPCYDGVIINTDKGVYIGQLIQLFECEYLEQQYPLALVHPFDVTVTDGGQCWKFQRDKDLGFYRLHAHPRVFSQFVSIYSIIHGVLLVEDNSSDLSNGQDYFVVDTVDADMFFRMKKIADLLKYHNVASLKKD</sequence>
<name>A0AA39P6G9_9AGAR</name>
<protein>
    <submittedName>
        <fullName evidence="1">Uncharacterized protein</fullName>
    </submittedName>
</protein>
<comment type="caution">
    <text evidence="1">The sequence shown here is derived from an EMBL/GenBank/DDBJ whole genome shotgun (WGS) entry which is preliminary data.</text>
</comment>
<reference evidence="1" key="1">
    <citation type="submission" date="2023-06" db="EMBL/GenBank/DDBJ databases">
        <authorList>
            <consortium name="Lawrence Berkeley National Laboratory"/>
            <person name="Ahrendt S."/>
            <person name="Sahu N."/>
            <person name="Indic B."/>
            <person name="Wong-Bajracharya J."/>
            <person name="Merenyi Z."/>
            <person name="Ke H.-M."/>
            <person name="Monk M."/>
            <person name="Kocsube S."/>
            <person name="Drula E."/>
            <person name="Lipzen A."/>
            <person name="Balint B."/>
            <person name="Henrissat B."/>
            <person name="Andreopoulos B."/>
            <person name="Martin F.M."/>
            <person name="Harder C.B."/>
            <person name="Rigling D."/>
            <person name="Ford K.L."/>
            <person name="Foster G.D."/>
            <person name="Pangilinan J."/>
            <person name="Papanicolaou A."/>
            <person name="Barry K."/>
            <person name="LaButti K."/>
            <person name="Viragh M."/>
            <person name="Koriabine M."/>
            <person name="Yan M."/>
            <person name="Riley R."/>
            <person name="Champramary S."/>
            <person name="Plett K.L."/>
            <person name="Tsai I.J."/>
            <person name="Slot J."/>
            <person name="Sipos G."/>
            <person name="Plett J."/>
            <person name="Nagy L.G."/>
            <person name="Grigoriev I.V."/>
        </authorList>
    </citation>
    <scope>NUCLEOTIDE SEQUENCE</scope>
    <source>
        <strain evidence="1">HWK02</strain>
    </source>
</reference>
<accession>A0AA39P6G9</accession>
<dbReference type="Pfam" id="PF18759">
    <property type="entry name" value="Plavaka"/>
    <property type="match status" value="1"/>
</dbReference>
<organism evidence="1 2">
    <name type="scientific">Armillaria luteobubalina</name>
    <dbReference type="NCBI Taxonomy" id="153913"/>
    <lineage>
        <taxon>Eukaryota</taxon>
        <taxon>Fungi</taxon>
        <taxon>Dikarya</taxon>
        <taxon>Basidiomycota</taxon>
        <taxon>Agaricomycotina</taxon>
        <taxon>Agaricomycetes</taxon>
        <taxon>Agaricomycetidae</taxon>
        <taxon>Agaricales</taxon>
        <taxon>Marasmiineae</taxon>
        <taxon>Physalacriaceae</taxon>
        <taxon>Armillaria</taxon>
    </lineage>
</organism>
<proteinExistence type="predicted"/>
<evidence type="ECO:0000313" key="1">
    <source>
        <dbReference type="EMBL" id="KAK0478039.1"/>
    </source>
</evidence>
<dbReference type="AlphaFoldDB" id="A0AA39P6G9"/>
<dbReference type="EMBL" id="JAUEPU010000101">
    <property type="protein sequence ID" value="KAK0478039.1"/>
    <property type="molecule type" value="Genomic_DNA"/>
</dbReference>
<dbReference type="Proteomes" id="UP001175228">
    <property type="component" value="Unassembled WGS sequence"/>
</dbReference>
<dbReference type="InterPro" id="IPR041078">
    <property type="entry name" value="Plavaka"/>
</dbReference>
<evidence type="ECO:0000313" key="2">
    <source>
        <dbReference type="Proteomes" id="UP001175228"/>
    </source>
</evidence>
<gene>
    <name evidence="1" type="ORF">EDD18DRAFT_1312626</name>
</gene>